<dbReference type="Gene3D" id="3.40.309.10">
    <property type="entry name" value="Aldehyde Dehydrogenase, Chain A, domain 2"/>
    <property type="match status" value="1"/>
</dbReference>
<feature type="domain" description="Aldehyde dehydrogenase" evidence="5">
    <location>
        <begin position="28"/>
        <end position="493"/>
    </location>
</feature>
<dbReference type="InterPro" id="IPR016160">
    <property type="entry name" value="Ald_DH_CS_CYS"/>
</dbReference>
<sequence length="508" mass="53908">MDKTLQYYQQQAAQLDFETRALIGGRFVNAVSAEEFDSINPANGRRLAGIARCGAVEVDDAVSAARQAFERGHWSGASPKHRKKVLLRLADLVEANLETLAIMESLDSGKPIRDALAADLPDMIESLRWHAEAADKLYDQMAPTAPDVVAMIVREPIGVVGAVLPWNFPLYLAGWKIGPALASGNSMVIKPAEQTSLTALMLGRLALEAGVPEGVLNIVPGYGETVGQAMGRHRDIDCISFTGSGEVGRLFLKYSAESNLKRVVLECGGKSPALVLADAADLPRVAQQVATGALFCQGENCSAGSRLIVHRSRKDELLELVKGAFDEWRVGDPLDPATRVGALIEPGHMQRVLAYIDGGKAQGAALVHGGAQVRRDSGGSFVEPTIFDHVQPSMNIAREEIFGPVLSVLGFDTLAEGVAMANDTNYGLASSVYTSNLDAAHGVARAIRAGTVSVNCFSEGDTGVPFGGYKESGFGGREKSLMAHDQYTETKTIWMQLGAAGGTGTGTT</sequence>
<dbReference type="Gene3D" id="3.40.605.10">
    <property type="entry name" value="Aldehyde Dehydrogenase, Chain A, domain 1"/>
    <property type="match status" value="1"/>
</dbReference>
<dbReference type="GO" id="GO:0004030">
    <property type="term" value="F:aldehyde dehydrogenase [NAD(P)+] activity"/>
    <property type="evidence" value="ECO:0007669"/>
    <property type="project" value="UniProtKB-ARBA"/>
</dbReference>
<dbReference type="AlphaFoldDB" id="A0A845G2Z9"/>
<dbReference type="SUPFAM" id="SSF53720">
    <property type="entry name" value="ALDH-like"/>
    <property type="match status" value="1"/>
</dbReference>
<dbReference type="PANTHER" id="PTHR11699">
    <property type="entry name" value="ALDEHYDE DEHYDROGENASE-RELATED"/>
    <property type="match status" value="1"/>
</dbReference>
<accession>A0A845G2Z9</accession>
<dbReference type="FunFam" id="3.40.605.10:FF:000001">
    <property type="entry name" value="Aldehyde dehydrogenase 1"/>
    <property type="match status" value="1"/>
</dbReference>
<dbReference type="InterPro" id="IPR015590">
    <property type="entry name" value="Aldehyde_DH_dom"/>
</dbReference>
<comment type="caution">
    <text evidence="6">The sequence shown here is derived from an EMBL/GenBank/DDBJ whole genome shotgun (WGS) entry which is preliminary data.</text>
</comment>
<dbReference type="PROSITE" id="PS00687">
    <property type="entry name" value="ALDEHYDE_DEHYDR_GLU"/>
    <property type="match status" value="1"/>
</dbReference>
<evidence type="ECO:0000259" key="5">
    <source>
        <dbReference type="Pfam" id="PF00171"/>
    </source>
</evidence>
<protein>
    <submittedName>
        <fullName evidence="6">Aldehyde dehydrogenase family protein</fullName>
    </submittedName>
</protein>
<dbReference type="EMBL" id="WWCW01000017">
    <property type="protein sequence ID" value="MYM87108.1"/>
    <property type="molecule type" value="Genomic_DNA"/>
</dbReference>
<name>A0A845G2Z9_9BURK</name>
<dbReference type="InterPro" id="IPR016163">
    <property type="entry name" value="Ald_DH_C"/>
</dbReference>
<dbReference type="Pfam" id="PF00171">
    <property type="entry name" value="Aldedh"/>
    <property type="match status" value="1"/>
</dbReference>
<dbReference type="InterPro" id="IPR029510">
    <property type="entry name" value="Ald_DH_CS_GLU"/>
</dbReference>
<evidence type="ECO:0000313" key="6">
    <source>
        <dbReference type="EMBL" id="MYM87108.1"/>
    </source>
</evidence>
<evidence type="ECO:0000313" key="7">
    <source>
        <dbReference type="Proteomes" id="UP000470302"/>
    </source>
</evidence>
<keyword evidence="2 4" id="KW-0560">Oxidoreductase</keyword>
<organism evidence="6 7">
    <name type="scientific">Duganella vulcania</name>
    <dbReference type="NCBI Taxonomy" id="2692166"/>
    <lineage>
        <taxon>Bacteria</taxon>
        <taxon>Pseudomonadati</taxon>
        <taxon>Pseudomonadota</taxon>
        <taxon>Betaproteobacteria</taxon>
        <taxon>Burkholderiales</taxon>
        <taxon>Oxalobacteraceae</taxon>
        <taxon>Telluria group</taxon>
        <taxon>Duganella</taxon>
    </lineage>
</organism>
<dbReference type="CDD" id="cd07112">
    <property type="entry name" value="ALDH_GABALDH-PuuC"/>
    <property type="match status" value="1"/>
</dbReference>
<feature type="active site" evidence="3">
    <location>
        <position position="266"/>
    </location>
</feature>
<evidence type="ECO:0000256" key="1">
    <source>
        <dbReference type="ARBA" id="ARBA00009986"/>
    </source>
</evidence>
<reference evidence="6 7" key="1">
    <citation type="submission" date="2020-01" db="EMBL/GenBank/DDBJ databases">
        <title>Novel species isolated from a subtropical stream in China.</title>
        <authorList>
            <person name="Lu H."/>
        </authorList>
    </citation>
    <scope>NUCLEOTIDE SEQUENCE [LARGE SCALE GENOMIC DNA]</scope>
    <source>
        <strain evidence="6 7">FT82W</strain>
    </source>
</reference>
<evidence type="ECO:0000256" key="2">
    <source>
        <dbReference type="ARBA" id="ARBA00023002"/>
    </source>
</evidence>
<proteinExistence type="inferred from homology"/>
<evidence type="ECO:0000256" key="3">
    <source>
        <dbReference type="PROSITE-ProRule" id="PRU10007"/>
    </source>
</evidence>
<dbReference type="PROSITE" id="PS00070">
    <property type="entry name" value="ALDEHYDE_DEHYDR_CYS"/>
    <property type="match status" value="1"/>
</dbReference>
<dbReference type="InterPro" id="IPR016161">
    <property type="entry name" value="Ald_DH/histidinol_DH"/>
</dbReference>
<gene>
    <name evidence="6" type="ORF">GTP91_07925</name>
</gene>
<dbReference type="Proteomes" id="UP000470302">
    <property type="component" value="Unassembled WGS sequence"/>
</dbReference>
<dbReference type="RefSeq" id="WP_161096284.1">
    <property type="nucleotide sequence ID" value="NZ_WWCW01000017.1"/>
</dbReference>
<dbReference type="InterPro" id="IPR016162">
    <property type="entry name" value="Ald_DH_N"/>
</dbReference>
<dbReference type="FunFam" id="3.40.309.10:FF:000012">
    <property type="entry name" value="Betaine aldehyde dehydrogenase"/>
    <property type="match status" value="1"/>
</dbReference>
<comment type="similarity">
    <text evidence="1 4">Belongs to the aldehyde dehydrogenase family.</text>
</comment>
<evidence type="ECO:0000256" key="4">
    <source>
        <dbReference type="RuleBase" id="RU003345"/>
    </source>
</evidence>